<evidence type="ECO:0000313" key="7">
    <source>
        <dbReference type="EMBL" id="ONH66681.1"/>
    </source>
</evidence>
<dbReference type="VEuPathDB" id="FungiDB:BON22_3469"/>
<dbReference type="InterPro" id="IPR004839">
    <property type="entry name" value="Aminotransferase_I/II_large"/>
</dbReference>
<protein>
    <submittedName>
        <fullName evidence="7">Aromatic amino acid aminotransferase 2</fullName>
    </submittedName>
</protein>
<proteinExistence type="inferred from homology"/>
<sequence>MPLIDITSFLNNAPPQPRGFRARHFPREEMLKPILDMTGRMSNPRMFPISQIDLNVRELPNCNNYQPQSIPTMDIDPTAASVANFFELGKSRGEDSLVELCESYIADIQQPPYPVRCCITSGCSDSLTKLLMLFLRPNDVVLCEQFGYPPTWAVIESFGGKFAGVPCNLTEEGPVLKIDLLNSILDRWPEEGTGYYAKPRILYLILTHNPLGITYDHESRSKIYHLCQKHNLLIIEDDPDGNIRLGDFDSYESYLLSRKHVSFLNMDEDGRVIRLESFNKTLFPGLRLGFVAARQEVINFMTMASEVYSKAPSGVSQALFIKTLKLHGDGYHGYLQWCYKLSKEYKRRVNVFFRAIESSRSYRSGYIIPVKPDGGMFFIIKFCFPEGIPGLQTEEIYYMLLRRGLVVDLGTDMVSSLSEINNVDFVRLRVSNIASDTLLKEAAHRFDEATFEYFLKFRHDGAIPIHQLVNIASDR</sequence>
<feature type="domain" description="Aminotransferase class I/classII large" evidence="6">
    <location>
        <begin position="67"/>
        <end position="409"/>
    </location>
</feature>
<dbReference type="InterPro" id="IPR015421">
    <property type="entry name" value="PyrdxlP-dep_Trfase_major"/>
</dbReference>
<dbReference type="CDD" id="cd00609">
    <property type="entry name" value="AAT_like"/>
    <property type="match status" value="1"/>
</dbReference>
<dbReference type="GO" id="GO:0008793">
    <property type="term" value="F:aromatic-amino-acid transaminase activity"/>
    <property type="evidence" value="ECO:0007669"/>
    <property type="project" value="TreeGrafter"/>
</dbReference>
<dbReference type="OMA" id="RRCTIAK"/>
<dbReference type="Pfam" id="PF00155">
    <property type="entry name" value="Aminotran_1_2"/>
    <property type="match status" value="1"/>
</dbReference>
<evidence type="ECO:0000256" key="2">
    <source>
        <dbReference type="ARBA" id="ARBA00007441"/>
    </source>
</evidence>
<dbReference type="GO" id="GO:0006571">
    <property type="term" value="P:tyrosine biosynthetic process"/>
    <property type="evidence" value="ECO:0007669"/>
    <property type="project" value="TreeGrafter"/>
</dbReference>
<evidence type="ECO:0000313" key="8">
    <source>
        <dbReference type="Proteomes" id="UP000189513"/>
    </source>
</evidence>
<gene>
    <name evidence="7" type="ORF">BON22_3469</name>
</gene>
<dbReference type="GO" id="GO:0019878">
    <property type="term" value="P:lysine biosynthetic process via aminoadipic acid"/>
    <property type="evidence" value="ECO:0007669"/>
    <property type="project" value="TreeGrafter"/>
</dbReference>
<dbReference type="InterPro" id="IPR015424">
    <property type="entry name" value="PyrdxlP-dep_Trfase"/>
</dbReference>
<evidence type="ECO:0000256" key="4">
    <source>
        <dbReference type="ARBA" id="ARBA00022679"/>
    </source>
</evidence>
<dbReference type="GO" id="GO:0030170">
    <property type="term" value="F:pyridoxal phosphate binding"/>
    <property type="evidence" value="ECO:0007669"/>
    <property type="project" value="InterPro"/>
</dbReference>
<comment type="cofactor">
    <cofactor evidence="1">
        <name>pyridoxal 5'-phosphate</name>
        <dbReference type="ChEBI" id="CHEBI:597326"/>
    </cofactor>
</comment>
<dbReference type="STRING" id="36022.A0A1V2L6M5"/>
<dbReference type="AlphaFoldDB" id="A0A1V2L6M5"/>
<comment type="caution">
    <text evidence="7">The sequence shown here is derived from an EMBL/GenBank/DDBJ whole genome shotgun (WGS) entry which is preliminary data.</text>
</comment>
<evidence type="ECO:0000256" key="3">
    <source>
        <dbReference type="ARBA" id="ARBA00022576"/>
    </source>
</evidence>
<name>A0A1V2L6M5_CYBFA</name>
<reference evidence="8" key="1">
    <citation type="journal article" date="2017" name="Genome Announc.">
        <title>Genome sequences of Cyberlindnera fabianii 65, Pichia kudriavzevii 129, and Saccharomyces cerevisiae 131 isolated from fermented masau fruits in Zimbabwe.</title>
        <authorList>
            <person name="van Rijswijck I.M.H."/>
            <person name="Derks M.F.L."/>
            <person name="Abee T."/>
            <person name="de Ridder D."/>
            <person name="Smid E.J."/>
        </authorList>
    </citation>
    <scope>NUCLEOTIDE SEQUENCE [LARGE SCALE GENOMIC DNA]</scope>
    <source>
        <strain evidence="8">65</strain>
    </source>
</reference>
<accession>A0A1V2L6M5</accession>
<evidence type="ECO:0000256" key="1">
    <source>
        <dbReference type="ARBA" id="ARBA00001933"/>
    </source>
</evidence>
<evidence type="ECO:0000256" key="5">
    <source>
        <dbReference type="ARBA" id="ARBA00022898"/>
    </source>
</evidence>
<organism evidence="7 8">
    <name type="scientific">Cyberlindnera fabianii</name>
    <name type="common">Yeast</name>
    <name type="synonym">Hansenula fabianii</name>
    <dbReference type="NCBI Taxonomy" id="36022"/>
    <lineage>
        <taxon>Eukaryota</taxon>
        <taxon>Fungi</taxon>
        <taxon>Dikarya</taxon>
        <taxon>Ascomycota</taxon>
        <taxon>Saccharomycotina</taxon>
        <taxon>Saccharomycetes</taxon>
        <taxon>Phaffomycetales</taxon>
        <taxon>Phaffomycetaceae</taxon>
        <taxon>Cyberlindnera</taxon>
    </lineage>
</organism>
<dbReference type="SUPFAM" id="SSF53383">
    <property type="entry name" value="PLP-dependent transferases"/>
    <property type="match status" value="1"/>
</dbReference>
<keyword evidence="5" id="KW-0663">Pyridoxal phosphate</keyword>
<dbReference type="EMBL" id="MPUK01000006">
    <property type="protein sequence ID" value="ONH66681.1"/>
    <property type="molecule type" value="Genomic_DNA"/>
</dbReference>
<keyword evidence="3 7" id="KW-0032">Aminotransferase</keyword>
<keyword evidence="8" id="KW-1185">Reference proteome</keyword>
<comment type="similarity">
    <text evidence="2">Belongs to the class-I pyridoxal-phosphate-dependent aminotransferase family.</text>
</comment>
<dbReference type="Proteomes" id="UP000189513">
    <property type="component" value="Unassembled WGS sequence"/>
</dbReference>
<dbReference type="GO" id="GO:0047536">
    <property type="term" value="F:2-aminoadipate transaminase activity"/>
    <property type="evidence" value="ECO:0007669"/>
    <property type="project" value="TreeGrafter"/>
</dbReference>
<evidence type="ECO:0000259" key="6">
    <source>
        <dbReference type="Pfam" id="PF00155"/>
    </source>
</evidence>
<dbReference type="GO" id="GO:0009074">
    <property type="term" value="P:aromatic amino acid family catabolic process"/>
    <property type="evidence" value="ECO:0007669"/>
    <property type="project" value="TreeGrafter"/>
</dbReference>
<dbReference type="PANTHER" id="PTHR42790:SF2">
    <property type="entry name" value="AROMATIC AMINO ACID AMINOTRANSFERASE 2"/>
    <property type="match status" value="1"/>
</dbReference>
<dbReference type="Gene3D" id="3.40.640.10">
    <property type="entry name" value="Type I PLP-dependent aspartate aminotransferase-like (Major domain)"/>
    <property type="match status" value="1"/>
</dbReference>
<keyword evidence="4 7" id="KW-0808">Transferase</keyword>
<dbReference type="InterPro" id="IPR050859">
    <property type="entry name" value="Class-I_PLP-dep_aminotransf"/>
</dbReference>
<dbReference type="PANTHER" id="PTHR42790">
    <property type="entry name" value="AMINOTRANSFERASE"/>
    <property type="match status" value="1"/>
</dbReference>